<dbReference type="Proteomes" id="UP000325832">
    <property type="component" value="Genome"/>
</dbReference>
<accession>A0A5J6TB16</accession>
<dbReference type="EMBL" id="MN234162">
    <property type="protein sequence ID" value="QFG08143.1"/>
    <property type="molecule type" value="Genomic_DNA"/>
</dbReference>
<evidence type="ECO:0000313" key="1">
    <source>
        <dbReference type="EMBL" id="QFG08143.1"/>
    </source>
</evidence>
<reference evidence="1 2" key="1">
    <citation type="submission" date="2019-07" db="EMBL/GenBank/DDBJ databases">
        <authorList>
            <person name="Lauer M.J."/>
            <person name="Stoner T.H."/>
            <person name="Garlena R.A."/>
            <person name="Russell D.A."/>
            <person name="Pope W.H."/>
            <person name="Jacobs-Sera D."/>
            <person name="Hatfull G.F."/>
        </authorList>
    </citation>
    <scope>NUCLEOTIDE SEQUENCE [LARGE SCALE GENOMIC DNA]</scope>
</reference>
<gene>
    <name evidence="1" type="primary">1</name>
    <name evidence="1" type="ORF">PBI_GRETELLYN_1</name>
</gene>
<proteinExistence type="predicted"/>
<evidence type="ECO:0000313" key="2">
    <source>
        <dbReference type="Proteomes" id="UP000325832"/>
    </source>
</evidence>
<sequence>MDGAPWITERAGRYDHVHVYPPNDLHEHHMSQSCPCHIDLHIEMVRNECGHLGFSPYYVHNAWDGRE</sequence>
<protein>
    <submittedName>
        <fullName evidence="1">Uncharacterized protein</fullName>
    </submittedName>
</protein>
<name>A0A5J6TB16_9CAUD</name>
<organism evidence="1 2">
    <name type="scientific">Gordonia phage GretelLyn</name>
    <dbReference type="NCBI Taxonomy" id="2599844"/>
    <lineage>
        <taxon>Viruses</taxon>
        <taxon>Duplodnaviria</taxon>
        <taxon>Heunggongvirae</taxon>
        <taxon>Uroviricota</taxon>
        <taxon>Caudoviricetes</taxon>
        <taxon>Dovevirinae</taxon>
        <taxon>Lambovirus</taxon>
        <taxon>Lambovirus sadboi</taxon>
    </lineage>
</organism>